<evidence type="ECO:0000313" key="2">
    <source>
        <dbReference type="Proteomes" id="UP000237662"/>
    </source>
</evidence>
<dbReference type="RefSeq" id="WP_104417969.1">
    <property type="nucleotide sequence ID" value="NZ_PTJC01000005.1"/>
</dbReference>
<reference evidence="1 2" key="1">
    <citation type="submission" date="2018-02" db="EMBL/GenBank/DDBJ databases">
        <title>Genomic Encyclopedia of Archaeal and Bacterial Type Strains, Phase II (KMG-II): from individual species to whole genera.</title>
        <authorList>
            <person name="Goeker M."/>
        </authorList>
    </citation>
    <scope>NUCLEOTIDE SEQUENCE [LARGE SCALE GENOMIC DNA]</scope>
    <source>
        <strain evidence="1 2">DSM 29526</strain>
    </source>
</reference>
<protein>
    <submittedName>
        <fullName evidence="1">Uncharacterized protein</fullName>
    </submittedName>
</protein>
<gene>
    <name evidence="1" type="ORF">CLV84_0296</name>
</gene>
<name>A0A2S6I763_9BACT</name>
<proteinExistence type="predicted"/>
<evidence type="ECO:0000313" key="1">
    <source>
        <dbReference type="EMBL" id="PPK87356.1"/>
    </source>
</evidence>
<sequence length="171" mass="18746">MVAPRYPYDRYLQYYKNHLFSLLLTALVVTVCTAQRIEAEKVFGGYEYTQNGQMLRMGDLVDRMEPETEAYDLMRSARTNLTIAKVLALPAGALIGWSLSAGIADGDTNWKLAAVGGGLIVAMIPFSSAGNRKSRAAVDLHNERLGFRLPDDRPVFALAATKDGLGRTVGF</sequence>
<keyword evidence="2" id="KW-1185">Reference proteome</keyword>
<organism evidence="1 2">
    <name type="scientific">Neolewinella xylanilytica</name>
    <dbReference type="NCBI Taxonomy" id="1514080"/>
    <lineage>
        <taxon>Bacteria</taxon>
        <taxon>Pseudomonadati</taxon>
        <taxon>Bacteroidota</taxon>
        <taxon>Saprospiria</taxon>
        <taxon>Saprospirales</taxon>
        <taxon>Lewinellaceae</taxon>
        <taxon>Neolewinella</taxon>
    </lineage>
</organism>
<dbReference type="EMBL" id="PTJC01000005">
    <property type="protein sequence ID" value="PPK87356.1"/>
    <property type="molecule type" value="Genomic_DNA"/>
</dbReference>
<comment type="caution">
    <text evidence="1">The sequence shown here is derived from an EMBL/GenBank/DDBJ whole genome shotgun (WGS) entry which is preliminary data.</text>
</comment>
<dbReference type="Proteomes" id="UP000237662">
    <property type="component" value="Unassembled WGS sequence"/>
</dbReference>
<accession>A0A2S6I763</accession>
<dbReference type="OrthoDB" id="1122180at2"/>
<dbReference type="AlphaFoldDB" id="A0A2S6I763"/>